<evidence type="ECO:0000313" key="4">
    <source>
        <dbReference type="Proteomes" id="UP000820818"/>
    </source>
</evidence>
<feature type="compositionally biased region" description="Low complexity" evidence="1">
    <location>
        <begin position="321"/>
        <end position="332"/>
    </location>
</feature>
<dbReference type="EMBL" id="WJBH02000004">
    <property type="protein sequence ID" value="KAI9559884.1"/>
    <property type="molecule type" value="Genomic_DNA"/>
</dbReference>
<keyword evidence="2" id="KW-0812">Transmembrane</keyword>
<organism evidence="3 4">
    <name type="scientific">Daphnia sinensis</name>
    <dbReference type="NCBI Taxonomy" id="1820382"/>
    <lineage>
        <taxon>Eukaryota</taxon>
        <taxon>Metazoa</taxon>
        <taxon>Ecdysozoa</taxon>
        <taxon>Arthropoda</taxon>
        <taxon>Crustacea</taxon>
        <taxon>Branchiopoda</taxon>
        <taxon>Diplostraca</taxon>
        <taxon>Cladocera</taxon>
        <taxon>Anomopoda</taxon>
        <taxon>Daphniidae</taxon>
        <taxon>Daphnia</taxon>
        <taxon>Daphnia similis group</taxon>
    </lineage>
</organism>
<evidence type="ECO:0000313" key="3">
    <source>
        <dbReference type="EMBL" id="KAI9559884.1"/>
    </source>
</evidence>
<keyword evidence="2" id="KW-1133">Transmembrane helix</keyword>
<feature type="region of interest" description="Disordered" evidence="1">
    <location>
        <begin position="260"/>
        <end position="332"/>
    </location>
</feature>
<comment type="caution">
    <text evidence="3">The sequence shown here is derived from an EMBL/GenBank/DDBJ whole genome shotgun (WGS) entry which is preliminary data.</text>
</comment>
<dbReference type="Proteomes" id="UP000820818">
    <property type="component" value="Linkage Group LG4"/>
</dbReference>
<keyword evidence="4" id="KW-1185">Reference proteome</keyword>
<feature type="transmembrane region" description="Helical" evidence="2">
    <location>
        <begin position="84"/>
        <end position="106"/>
    </location>
</feature>
<feature type="transmembrane region" description="Helical" evidence="2">
    <location>
        <begin position="144"/>
        <end position="170"/>
    </location>
</feature>
<keyword evidence="2" id="KW-0472">Membrane</keyword>
<proteinExistence type="predicted"/>
<feature type="transmembrane region" description="Helical" evidence="2">
    <location>
        <begin position="51"/>
        <end position="72"/>
    </location>
</feature>
<sequence length="332" mass="36203">MYPKLNKKLGLIGAICLIVWGIFILGMQLYVLGYYSQVYGEGTGGSGWGNAYSGMALANSAACLLFGIFYVIAFTEETTTKMLLWGMILTVVGAGAAAASTVLTALEADWLNTSVNTDSQHPCINSSQSQTNTSVPTPLICTNWLALEVTVAVLSALAFSEYIFIGWVVFRGLSGGKHSDKNDHVPAPYPHHSPPGTLEPQQPIMRVNNNNNPQLKGQDGPYSAYNNNLPSNKSRSPVPSRNSYEDLNPQYSYHLQQLSLQQQMAQQTAKQSPKTSPALQYRPPQQRAAPAVPVHNQISRGRLQVLHNQRQRAPAPPVPSKPSANSSSLYRY</sequence>
<name>A0AAD5KUN2_9CRUS</name>
<evidence type="ECO:0000256" key="1">
    <source>
        <dbReference type="SAM" id="MobiDB-lite"/>
    </source>
</evidence>
<gene>
    <name evidence="3" type="ORF">GHT06_013891</name>
</gene>
<feature type="compositionally biased region" description="Low complexity" evidence="1">
    <location>
        <begin position="282"/>
        <end position="294"/>
    </location>
</feature>
<protein>
    <submittedName>
        <fullName evidence="3">Uncharacterized protein</fullName>
    </submittedName>
</protein>
<feature type="region of interest" description="Disordered" evidence="1">
    <location>
        <begin position="179"/>
        <end position="246"/>
    </location>
</feature>
<evidence type="ECO:0000256" key="2">
    <source>
        <dbReference type="SAM" id="Phobius"/>
    </source>
</evidence>
<feature type="transmembrane region" description="Helical" evidence="2">
    <location>
        <begin position="9"/>
        <end position="31"/>
    </location>
</feature>
<dbReference type="AlphaFoldDB" id="A0AAD5KUN2"/>
<feature type="compositionally biased region" description="Polar residues" evidence="1">
    <location>
        <begin position="224"/>
        <end position="242"/>
    </location>
</feature>
<reference evidence="3 4" key="1">
    <citation type="submission" date="2022-05" db="EMBL/GenBank/DDBJ databases">
        <title>A multi-omics perspective on studying reproductive biology in Daphnia sinensis.</title>
        <authorList>
            <person name="Jia J."/>
        </authorList>
    </citation>
    <scope>NUCLEOTIDE SEQUENCE [LARGE SCALE GENOMIC DNA]</scope>
    <source>
        <strain evidence="3 4">WSL</strain>
    </source>
</reference>
<accession>A0AAD5KUN2</accession>
<feature type="compositionally biased region" description="Low complexity" evidence="1">
    <location>
        <begin position="260"/>
        <end position="272"/>
    </location>
</feature>